<keyword evidence="4 6" id="KW-0238">DNA-binding</keyword>
<evidence type="ECO:0000259" key="8">
    <source>
        <dbReference type="Pfam" id="PF08281"/>
    </source>
</evidence>
<dbReference type="InterPro" id="IPR013324">
    <property type="entry name" value="RNA_pol_sigma_r3/r4-like"/>
</dbReference>
<dbReference type="Gene3D" id="1.10.1740.10">
    <property type="match status" value="1"/>
</dbReference>
<dbReference type="NCBIfam" id="TIGR02937">
    <property type="entry name" value="sigma70-ECF"/>
    <property type="match status" value="1"/>
</dbReference>
<evidence type="ECO:0000256" key="2">
    <source>
        <dbReference type="ARBA" id="ARBA00023015"/>
    </source>
</evidence>
<dbReference type="GO" id="GO:0016987">
    <property type="term" value="F:sigma factor activity"/>
    <property type="evidence" value="ECO:0007669"/>
    <property type="project" value="UniProtKB-KW"/>
</dbReference>
<evidence type="ECO:0000259" key="7">
    <source>
        <dbReference type="Pfam" id="PF04542"/>
    </source>
</evidence>
<evidence type="ECO:0000256" key="6">
    <source>
        <dbReference type="RuleBase" id="RU000716"/>
    </source>
</evidence>
<dbReference type="PANTHER" id="PTHR43133:SF51">
    <property type="entry name" value="RNA POLYMERASE SIGMA FACTOR"/>
    <property type="match status" value="1"/>
</dbReference>
<reference evidence="10" key="1">
    <citation type="submission" date="2018-05" db="EMBL/GenBank/DDBJ databases">
        <authorList>
            <person name="Liu B.-T."/>
        </authorList>
    </citation>
    <scope>NUCLEOTIDE SEQUENCE [LARGE SCALE GENOMIC DNA]</scope>
    <source>
        <strain evidence="10">WD6-1</strain>
    </source>
</reference>
<dbReference type="InterPro" id="IPR039425">
    <property type="entry name" value="RNA_pol_sigma-70-like"/>
</dbReference>
<comment type="caution">
    <text evidence="9">The sequence shown here is derived from an EMBL/GenBank/DDBJ whole genome shotgun (WGS) entry which is preliminary data.</text>
</comment>
<keyword evidence="5 6" id="KW-0804">Transcription</keyword>
<protein>
    <recommendedName>
        <fullName evidence="6">RNA polymerase sigma factor</fullName>
    </recommendedName>
</protein>
<name>A0A2U2BTP7_9PROT</name>
<feature type="domain" description="RNA polymerase sigma factor 70 region 4 type 2" evidence="8">
    <location>
        <begin position="118"/>
        <end position="169"/>
    </location>
</feature>
<dbReference type="GO" id="GO:0003677">
    <property type="term" value="F:DNA binding"/>
    <property type="evidence" value="ECO:0007669"/>
    <property type="project" value="UniProtKB-KW"/>
</dbReference>
<accession>A0A2U2BTP7</accession>
<evidence type="ECO:0000256" key="3">
    <source>
        <dbReference type="ARBA" id="ARBA00023082"/>
    </source>
</evidence>
<dbReference type="PROSITE" id="PS01063">
    <property type="entry name" value="SIGMA70_ECF"/>
    <property type="match status" value="1"/>
</dbReference>
<keyword evidence="3 6" id="KW-0731">Sigma factor</keyword>
<dbReference type="EMBL" id="QEXV01000003">
    <property type="protein sequence ID" value="PWE17372.1"/>
    <property type="molecule type" value="Genomic_DNA"/>
</dbReference>
<dbReference type="Pfam" id="PF04542">
    <property type="entry name" value="Sigma70_r2"/>
    <property type="match status" value="1"/>
</dbReference>
<dbReference type="InterPro" id="IPR013249">
    <property type="entry name" value="RNA_pol_sigma70_r4_t2"/>
</dbReference>
<dbReference type="SUPFAM" id="SSF88659">
    <property type="entry name" value="Sigma3 and sigma4 domains of RNA polymerase sigma factors"/>
    <property type="match status" value="1"/>
</dbReference>
<dbReference type="Gene3D" id="1.10.10.10">
    <property type="entry name" value="Winged helix-like DNA-binding domain superfamily/Winged helix DNA-binding domain"/>
    <property type="match status" value="1"/>
</dbReference>
<gene>
    <name evidence="9" type="ORF">DDZ18_06720</name>
</gene>
<comment type="similarity">
    <text evidence="1 6">Belongs to the sigma-70 factor family. ECF subfamily.</text>
</comment>
<keyword evidence="10" id="KW-1185">Reference proteome</keyword>
<proteinExistence type="inferred from homology"/>
<dbReference type="InterPro" id="IPR007627">
    <property type="entry name" value="RNA_pol_sigma70_r2"/>
</dbReference>
<dbReference type="OrthoDB" id="9784272at2"/>
<feature type="domain" description="RNA polymerase sigma-70 region 2" evidence="7">
    <location>
        <begin position="24"/>
        <end position="90"/>
    </location>
</feature>
<dbReference type="SUPFAM" id="SSF88946">
    <property type="entry name" value="Sigma2 domain of RNA polymerase sigma factors"/>
    <property type="match status" value="1"/>
</dbReference>
<dbReference type="InterPro" id="IPR036388">
    <property type="entry name" value="WH-like_DNA-bd_sf"/>
</dbReference>
<organism evidence="9 10">
    <name type="scientific">Marinicauda salina</name>
    <dbReference type="NCBI Taxonomy" id="2135793"/>
    <lineage>
        <taxon>Bacteria</taxon>
        <taxon>Pseudomonadati</taxon>
        <taxon>Pseudomonadota</taxon>
        <taxon>Alphaproteobacteria</taxon>
        <taxon>Maricaulales</taxon>
        <taxon>Maricaulaceae</taxon>
        <taxon>Marinicauda</taxon>
    </lineage>
</organism>
<evidence type="ECO:0000313" key="10">
    <source>
        <dbReference type="Proteomes" id="UP000245168"/>
    </source>
</evidence>
<evidence type="ECO:0000256" key="5">
    <source>
        <dbReference type="ARBA" id="ARBA00023163"/>
    </source>
</evidence>
<dbReference type="Pfam" id="PF08281">
    <property type="entry name" value="Sigma70_r4_2"/>
    <property type="match status" value="1"/>
</dbReference>
<dbReference type="RefSeq" id="WP_109252603.1">
    <property type="nucleotide sequence ID" value="NZ_QEXV01000003.1"/>
</dbReference>
<evidence type="ECO:0000256" key="4">
    <source>
        <dbReference type="ARBA" id="ARBA00023125"/>
    </source>
</evidence>
<evidence type="ECO:0000256" key="1">
    <source>
        <dbReference type="ARBA" id="ARBA00010641"/>
    </source>
</evidence>
<keyword evidence="2 6" id="KW-0805">Transcription regulation</keyword>
<evidence type="ECO:0000313" key="9">
    <source>
        <dbReference type="EMBL" id="PWE17372.1"/>
    </source>
</evidence>
<dbReference type="GO" id="GO:0006352">
    <property type="term" value="P:DNA-templated transcription initiation"/>
    <property type="evidence" value="ECO:0007669"/>
    <property type="project" value="InterPro"/>
</dbReference>
<sequence length="180" mass="20065">MAASDEELVALVVAARDTRAFGELVRRHQSLVRAMMMRLCRNHALADDLAQDAFIRAFNKIDGFKGDGSFKAWLCRIAYTEFLQSARKRKAADRALERFQEQPAETSEAPRDAGGKVDLDRALATLKEDERACVVMCYACGMSHSEAADVTGIPLGTVKSHVNRGRDKLKTWFEEKEKAA</sequence>
<dbReference type="InterPro" id="IPR013325">
    <property type="entry name" value="RNA_pol_sigma_r2"/>
</dbReference>
<dbReference type="InterPro" id="IPR014284">
    <property type="entry name" value="RNA_pol_sigma-70_dom"/>
</dbReference>
<dbReference type="Proteomes" id="UP000245168">
    <property type="component" value="Unassembled WGS sequence"/>
</dbReference>
<dbReference type="CDD" id="cd06171">
    <property type="entry name" value="Sigma70_r4"/>
    <property type="match status" value="1"/>
</dbReference>
<dbReference type="InterPro" id="IPR000838">
    <property type="entry name" value="RNA_pol_sigma70_ECF_CS"/>
</dbReference>
<dbReference type="PANTHER" id="PTHR43133">
    <property type="entry name" value="RNA POLYMERASE ECF-TYPE SIGMA FACTO"/>
    <property type="match status" value="1"/>
</dbReference>
<dbReference type="AlphaFoldDB" id="A0A2U2BTP7"/>